<evidence type="ECO:0000313" key="1">
    <source>
        <dbReference type="EMBL" id="QPL05342.1"/>
    </source>
</evidence>
<dbReference type="AlphaFoldDB" id="A0A7T0LKK6"/>
<dbReference type="KEGG" id="arep:ID810_11650"/>
<dbReference type="EMBL" id="CP063989">
    <property type="protein sequence ID" value="QPL05342.1"/>
    <property type="molecule type" value="Genomic_DNA"/>
</dbReference>
<name>A0A7T0LKK6_9ACTO</name>
<reference evidence="1 2" key="1">
    <citation type="submission" date="2020-11" db="EMBL/GenBank/DDBJ databases">
        <title>Actinomyces sp. ZJ750.</title>
        <authorList>
            <person name="Zhou J."/>
        </authorList>
    </citation>
    <scope>NUCLEOTIDE SEQUENCE [LARGE SCALE GENOMIC DNA]</scope>
    <source>
        <strain evidence="1 2">ZJ750</strain>
    </source>
</reference>
<proteinExistence type="predicted"/>
<dbReference type="Proteomes" id="UP000594637">
    <property type="component" value="Chromosome"/>
</dbReference>
<organism evidence="1 2">
    <name type="scientific">Actinomyces respiraculi</name>
    <dbReference type="NCBI Taxonomy" id="2744574"/>
    <lineage>
        <taxon>Bacteria</taxon>
        <taxon>Bacillati</taxon>
        <taxon>Actinomycetota</taxon>
        <taxon>Actinomycetes</taxon>
        <taxon>Actinomycetales</taxon>
        <taxon>Actinomycetaceae</taxon>
        <taxon>Actinomyces</taxon>
    </lineage>
</organism>
<keyword evidence="2" id="KW-1185">Reference proteome</keyword>
<accession>A0A7T0LKK6</accession>
<dbReference type="SUPFAM" id="SSF160424">
    <property type="entry name" value="BH3703-like"/>
    <property type="match status" value="1"/>
</dbReference>
<gene>
    <name evidence="1" type="ORF">ID810_11650</name>
</gene>
<dbReference type="RefSeq" id="WP_166858218.1">
    <property type="nucleotide sequence ID" value="NZ_CP063989.1"/>
</dbReference>
<protein>
    <submittedName>
        <fullName evidence="1">Uncharacterized protein</fullName>
    </submittedName>
</protein>
<sequence length="135" mass="15227">MGFMEQMQATEIASAHYADWMQQTGVTRMDVQVDALGARVRFQTRAFKDGVWYNNEVPAMLVREAIDLRAAMATPQGGTWTRAVVSMSAPEYRLITDVDYDAKPVLDPPVNAEDCAEELRLFPRDPDATPDWMRA</sequence>
<evidence type="ECO:0000313" key="2">
    <source>
        <dbReference type="Proteomes" id="UP000594637"/>
    </source>
</evidence>
<dbReference type="InterPro" id="IPR036170">
    <property type="entry name" value="YezG-like_sf"/>
</dbReference>